<protein>
    <submittedName>
        <fullName evidence="1">Uncharacterized protein</fullName>
    </submittedName>
</protein>
<reference evidence="2" key="1">
    <citation type="submission" date="2009-08" db="EMBL/GenBank/DDBJ databases">
        <title>The complete genome of Chitinophaga pinensis DSM 2588.</title>
        <authorList>
            <consortium name="US DOE Joint Genome Institute (JGI-PGF)"/>
            <person name="Lucas S."/>
            <person name="Copeland A."/>
            <person name="Lapidus A."/>
            <person name="Glavina del Rio T."/>
            <person name="Dalin E."/>
            <person name="Tice H."/>
            <person name="Bruce D."/>
            <person name="Goodwin L."/>
            <person name="Pitluck S."/>
            <person name="Kyrpides N."/>
            <person name="Mavromatis K."/>
            <person name="Ivanova N."/>
            <person name="Mikhailova N."/>
            <person name="Sims D."/>
            <person name="Meinche L."/>
            <person name="Brettin T."/>
            <person name="Detter J.C."/>
            <person name="Han C."/>
            <person name="Larimer F."/>
            <person name="Land M."/>
            <person name="Hauser L."/>
            <person name="Markowitz V."/>
            <person name="Cheng J.-F."/>
            <person name="Hugenholtz P."/>
            <person name="Woyke T."/>
            <person name="Wu D."/>
            <person name="Spring S."/>
            <person name="Klenk H.-P."/>
            <person name="Eisen J.A."/>
        </authorList>
    </citation>
    <scope>NUCLEOTIDE SEQUENCE [LARGE SCALE GENOMIC DNA]</scope>
    <source>
        <strain evidence="2">ATCC 43595 / DSM 2588 / LMG 13176 / NBRC 15968 / NCIMB 11800 / UQM 2034</strain>
    </source>
</reference>
<sequence>MRNESCRVLVARVEERLSQPFQWQIDIAGLNIHESVKQLIINCYLKKAPFALATEEGKNIVYFLPDNGCAVWYDDGKVTLNMFETDQQFQDCIKLVLVAHRLFKSSWQIESDEMYKEIVKQLTA</sequence>
<dbReference type="EMBL" id="CP001699">
    <property type="protein sequence ID" value="ACU61351.1"/>
    <property type="molecule type" value="Genomic_DNA"/>
</dbReference>
<gene>
    <name evidence="1" type="ordered locus">Cpin_3889</name>
</gene>
<organism evidence="1 2">
    <name type="scientific">Chitinophaga pinensis (strain ATCC 43595 / DSM 2588 / LMG 13176 / NBRC 15968 / NCIMB 11800 / UQM 2034)</name>
    <dbReference type="NCBI Taxonomy" id="485918"/>
    <lineage>
        <taxon>Bacteria</taxon>
        <taxon>Pseudomonadati</taxon>
        <taxon>Bacteroidota</taxon>
        <taxon>Chitinophagia</taxon>
        <taxon>Chitinophagales</taxon>
        <taxon>Chitinophagaceae</taxon>
        <taxon>Chitinophaga</taxon>
    </lineage>
</organism>
<dbReference type="OrthoDB" id="9844993at2"/>
<evidence type="ECO:0000313" key="1">
    <source>
        <dbReference type="EMBL" id="ACU61351.1"/>
    </source>
</evidence>
<accession>A0A979G5T7</accession>
<reference evidence="1 2" key="2">
    <citation type="journal article" date="2010" name="Stand. Genomic Sci.">
        <title>Complete genome sequence of Chitinophaga pinensis type strain (UQM 2034).</title>
        <authorList>
            <person name="Glavina Del Rio T."/>
            <person name="Abt B."/>
            <person name="Spring S."/>
            <person name="Lapidus A."/>
            <person name="Nolan M."/>
            <person name="Tice H."/>
            <person name="Copeland A."/>
            <person name="Cheng J.F."/>
            <person name="Chen F."/>
            <person name="Bruce D."/>
            <person name="Goodwin L."/>
            <person name="Pitluck S."/>
            <person name="Ivanova N."/>
            <person name="Mavromatis K."/>
            <person name="Mikhailova N."/>
            <person name="Pati A."/>
            <person name="Chen A."/>
            <person name="Palaniappan K."/>
            <person name="Land M."/>
            <person name="Hauser L."/>
            <person name="Chang Y.J."/>
            <person name="Jeffries C.D."/>
            <person name="Chain P."/>
            <person name="Saunders E."/>
            <person name="Detter J.C."/>
            <person name="Brettin T."/>
            <person name="Rohde M."/>
            <person name="Goker M."/>
            <person name="Bristow J."/>
            <person name="Eisen J.A."/>
            <person name="Markowitz V."/>
            <person name="Hugenholtz P."/>
            <person name="Kyrpides N.C."/>
            <person name="Klenk H.P."/>
            <person name="Lucas S."/>
        </authorList>
    </citation>
    <scope>NUCLEOTIDE SEQUENCE [LARGE SCALE GENOMIC DNA]</scope>
    <source>
        <strain evidence="2">ATCC 43595 / DSM 2588 / LMG 13176 / NBRC 15968 / NCIMB 11800 / UQM 2034</strain>
    </source>
</reference>
<evidence type="ECO:0000313" key="2">
    <source>
        <dbReference type="Proteomes" id="UP000002215"/>
    </source>
</evidence>
<proteinExistence type="predicted"/>
<dbReference type="Proteomes" id="UP000002215">
    <property type="component" value="Chromosome"/>
</dbReference>
<name>A0A979G5T7_CHIPD</name>
<dbReference type="KEGG" id="cpi:Cpin_3889"/>
<dbReference type="RefSeq" id="WP_012791524.1">
    <property type="nucleotide sequence ID" value="NC_013132.1"/>
</dbReference>
<dbReference type="AlphaFoldDB" id="A0A979G5T7"/>